<dbReference type="KEGG" id="acp:A2cp1_1200"/>
<accession>B8JFV7</accession>
<name>B8JFV7_ANAD2</name>
<keyword evidence="1" id="KW-0732">Signal</keyword>
<feature type="signal peptide" evidence="1">
    <location>
        <begin position="1"/>
        <end position="36"/>
    </location>
</feature>
<feature type="chain" id="PRO_5002875447" description="DUF4390 domain-containing protein" evidence="1">
    <location>
        <begin position="37"/>
        <end position="234"/>
    </location>
</feature>
<evidence type="ECO:0000313" key="2">
    <source>
        <dbReference type="EMBL" id="ACL64545.1"/>
    </source>
</evidence>
<evidence type="ECO:0008006" key="4">
    <source>
        <dbReference type="Google" id="ProtNLM"/>
    </source>
</evidence>
<keyword evidence="3" id="KW-1185">Reference proteome</keyword>
<dbReference type="InterPro" id="IPR006311">
    <property type="entry name" value="TAT_signal"/>
</dbReference>
<reference evidence="2" key="1">
    <citation type="submission" date="2009-01" db="EMBL/GenBank/DDBJ databases">
        <title>Complete sequence of Anaeromyxobacter dehalogenans 2CP-1.</title>
        <authorList>
            <consortium name="US DOE Joint Genome Institute"/>
            <person name="Lucas S."/>
            <person name="Copeland A."/>
            <person name="Lapidus A."/>
            <person name="Glavina del Rio T."/>
            <person name="Dalin E."/>
            <person name="Tice H."/>
            <person name="Bruce D."/>
            <person name="Goodwin L."/>
            <person name="Pitluck S."/>
            <person name="Saunders E."/>
            <person name="Brettin T."/>
            <person name="Detter J.C."/>
            <person name="Han C."/>
            <person name="Larimer F."/>
            <person name="Land M."/>
            <person name="Hauser L."/>
            <person name="Kyrpides N."/>
            <person name="Ovchinnikova G."/>
            <person name="Beliaev A.S."/>
            <person name="Richardson P."/>
        </authorList>
    </citation>
    <scope>NUCLEOTIDE SEQUENCE</scope>
    <source>
        <strain evidence="2">2CP-1</strain>
    </source>
</reference>
<evidence type="ECO:0000313" key="3">
    <source>
        <dbReference type="Proteomes" id="UP000007089"/>
    </source>
</evidence>
<gene>
    <name evidence="2" type="ordered locus">A2cp1_1200</name>
</gene>
<protein>
    <recommendedName>
        <fullName evidence="4">DUF4390 domain-containing protein</fullName>
    </recommendedName>
</protein>
<dbReference type="PROSITE" id="PS51318">
    <property type="entry name" value="TAT"/>
    <property type="match status" value="1"/>
</dbReference>
<dbReference type="AlphaFoldDB" id="B8JFV7"/>
<organism evidence="2 3">
    <name type="scientific">Anaeromyxobacter dehalogenans (strain ATCC BAA-258 / DSM 21875 / 2CP-1)</name>
    <dbReference type="NCBI Taxonomy" id="455488"/>
    <lineage>
        <taxon>Bacteria</taxon>
        <taxon>Pseudomonadati</taxon>
        <taxon>Myxococcota</taxon>
        <taxon>Myxococcia</taxon>
        <taxon>Myxococcales</taxon>
        <taxon>Cystobacterineae</taxon>
        <taxon>Anaeromyxobacteraceae</taxon>
        <taxon>Anaeromyxobacter</taxon>
    </lineage>
</organism>
<dbReference type="Proteomes" id="UP000007089">
    <property type="component" value="Chromosome"/>
</dbReference>
<evidence type="ECO:0000256" key="1">
    <source>
        <dbReference type="SAM" id="SignalP"/>
    </source>
</evidence>
<dbReference type="RefSeq" id="WP_012632535.1">
    <property type="nucleotide sequence ID" value="NC_011891.1"/>
</dbReference>
<proteinExistence type="predicted"/>
<dbReference type="HOGENOM" id="CLU_1222694_0_0_7"/>
<sequence length="234" mass="24370">MIAPPARTEPCRGARRAALAGLALAALAMAAPPARAAPAPLPAHLWVRGGHLQATLDLSAVFPAALEKQLGNGLTNLVAIYVTVSREEGGPPAALSGEVIEILFDVWDETYAVTVKDWRTPAGARRVLPDYAALRRLLSDAREVDLGAAGALPPGRLVVEARVEVNPVSKEQLQRTREYIANPTAGARAGGGGGGGSRSVLGAVASFLLRDPDPGTDVRLLRSAPFSLAQVSVR</sequence>
<dbReference type="EMBL" id="CP001359">
    <property type="protein sequence ID" value="ACL64545.1"/>
    <property type="molecule type" value="Genomic_DNA"/>
</dbReference>